<keyword evidence="5" id="KW-1185">Reference proteome</keyword>
<dbReference type="HAMAP" id="MF_00712">
    <property type="entry name" value="GcvPA"/>
    <property type="match status" value="1"/>
</dbReference>
<dbReference type="PIRSF" id="PIRSF006815">
    <property type="entry name" value="GcvPA"/>
    <property type="match status" value="1"/>
</dbReference>
<evidence type="ECO:0000256" key="1">
    <source>
        <dbReference type="ARBA" id="ARBA00023002"/>
    </source>
</evidence>
<dbReference type="InterPro" id="IPR015422">
    <property type="entry name" value="PyrdxlP-dep_Trfase_small"/>
</dbReference>
<accession>A0A0C1TXI9</accession>
<proteinExistence type="inferred from homology"/>
<comment type="subunit">
    <text evidence="2">The glycine cleavage system is composed of four proteins: P, T, L and H. In this organism, the P 'protein' is a heterodimer of two subunits.</text>
</comment>
<comment type="function">
    <text evidence="2">The glycine cleavage system catalyzes the degradation of glycine. The P protein binds the alpha-amino group of glycine through its pyridoxal phosphate cofactor; CO(2) is released and the remaining methylamine moiety is then transferred to the lipoamide cofactor of the H protein.</text>
</comment>
<name>A0A0C1TXI9_9BACT</name>
<evidence type="ECO:0000313" key="5">
    <source>
        <dbReference type="Proteomes" id="UP000031433"/>
    </source>
</evidence>
<dbReference type="InterPro" id="IPR023010">
    <property type="entry name" value="GcvPA"/>
</dbReference>
<sequence>MSGADYCPNSPEEVRRMLDAVGAADIDDLFRPVSPALRAKSFDLPPGMSEFEMLHRFQTLAGRNAQGLVHFVGGGFHDHLIPAVVDHLASRPEFYTAYTPYQPECSQGTLQALFEYQTAICRLTGMEVANASLYDGGTALAEAALMALRITGRSRLVVDGAVNPFHREILATYLANLDVELVEIAPKAGMEDDVRLRAALDDATAAVIVQNPDFFGTLSDLSGLAAEAHGVGALLVASVYPISLGLVRSPGSMGADIVVGDGQSLGNPLSFGGPSFGFIAGRREHIRNLPGRIIGETVDRNGTRGFVLTLQAREQHIKRHKATSNICSNQSLCALRGLIFLSALGSEGMAELARLNRDKAEYAKAVLGAVPGVEVLNSGFTFNEFTVCLPKVAEEAVVALLRKGVAAGVPLGPYYPDMEKCMVVTVTERRTKAEIDTFARQLEGALWN</sequence>
<organism evidence="4 5">
    <name type="scientific">Geobacter soli</name>
    <dbReference type="NCBI Taxonomy" id="1510391"/>
    <lineage>
        <taxon>Bacteria</taxon>
        <taxon>Pseudomonadati</taxon>
        <taxon>Thermodesulfobacteriota</taxon>
        <taxon>Desulfuromonadia</taxon>
        <taxon>Geobacterales</taxon>
        <taxon>Geobacteraceae</taxon>
        <taxon>Geobacter</taxon>
    </lineage>
</organism>
<comment type="caution">
    <text evidence="4">The sequence shown here is derived from an EMBL/GenBank/DDBJ whole genome shotgun (WGS) entry which is preliminary data.</text>
</comment>
<dbReference type="GO" id="GO:0004375">
    <property type="term" value="F:glycine dehydrogenase (decarboxylating) activity"/>
    <property type="evidence" value="ECO:0007669"/>
    <property type="project" value="UniProtKB-EC"/>
</dbReference>
<dbReference type="InterPro" id="IPR049315">
    <property type="entry name" value="GDC-P_N"/>
</dbReference>
<dbReference type="GO" id="GO:0019464">
    <property type="term" value="P:glycine decarboxylation via glycine cleavage system"/>
    <property type="evidence" value="ECO:0007669"/>
    <property type="project" value="UniProtKB-UniRule"/>
</dbReference>
<dbReference type="InterPro" id="IPR015424">
    <property type="entry name" value="PyrdxlP-dep_Trfase"/>
</dbReference>
<dbReference type="InterPro" id="IPR015421">
    <property type="entry name" value="PyrdxlP-dep_Trfase_major"/>
</dbReference>
<dbReference type="Gene3D" id="3.40.640.10">
    <property type="entry name" value="Type I PLP-dependent aspartate aminotransferase-like (Major domain)"/>
    <property type="match status" value="1"/>
</dbReference>
<dbReference type="EC" id="1.4.4.2" evidence="2"/>
<dbReference type="AlphaFoldDB" id="A0A0C1TXI9"/>
<evidence type="ECO:0000256" key="2">
    <source>
        <dbReference type="HAMAP-Rule" id="MF_00712"/>
    </source>
</evidence>
<protein>
    <recommendedName>
        <fullName evidence="2">Probable glycine dehydrogenase (decarboxylating) subunit 1</fullName>
        <ecNumber evidence="2">1.4.4.2</ecNumber>
    </recommendedName>
    <alternativeName>
        <fullName evidence="2">Glycine cleavage system P-protein subunit 1</fullName>
    </alternativeName>
    <alternativeName>
        <fullName evidence="2">Glycine decarboxylase subunit 1</fullName>
    </alternativeName>
    <alternativeName>
        <fullName evidence="2">Glycine dehydrogenase (aminomethyl-transferring) subunit 1</fullName>
    </alternativeName>
</protein>
<gene>
    <name evidence="2" type="primary">gcvPA</name>
    <name evidence="4" type="ORF">SE37_16180</name>
</gene>
<dbReference type="EMBL" id="JXBL01000001">
    <property type="protein sequence ID" value="KIE44048.1"/>
    <property type="molecule type" value="Genomic_DNA"/>
</dbReference>
<comment type="catalytic activity">
    <reaction evidence="2">
        <text>N(6)-[(R)-lipoyl]-L-lysyl-[glycine-cleavage complex H protein] + glycine + H(+) = N(6)-[(R)-S(8)-aminomethyldihydrolipoyl]-L-lysyl-[glycine-cleavage complex H protein] + CO2</text>
        <dbReference type="Rhea" id="RHEA:24304"/>
        <dbReference type="Rhea" id="RHEA-COMP:10494"/>
        <dbReference type="Rhea" id="RHEA-COMP:10495"/>
        <dbReference type="ChEBI" id="CHEBI:15378"/>
        <dbReference type="ChEBI" id="CHEBI:16526"/>
        <dbReference type="ChEBI" id="CHEBI:57305"/>
        <dbReference type="ChEBI" id="CHEBI:83099"/>
        <dbReference type="ChEBI" id="CHEBI:83143"/>
        <dbReference type="EC" id="1.4.4.2"/>
    </reaction>
</comment>
<keyword evidence="1 2" id="KW-0560">Oxidoreductase</keyword>
<dbReference type="RefSeq" id="WP_039647954.1">
    <property type="nucleotide sequence ID" value="NZ_JXBL01000001.1"/>
</dbReference>
<evidence type="ECO:0000259" key="3">
    <source>
        <dbReference type="Pfam" id="PF02347"/>
    </source>
</evidence>
<evidence type="ECO:0000313" key="4">
    <source>
        <dbReference type="EMBL" id="KIE44048.1"/>
    </source>
</evidence>
<dbReference type="PANTHER" id="PTHR42806">
    <property type="entry name" value="GLYCINE CLEAVAGE SYSTEM P-PROTEIN"/>
    <property type="match status" value="1"/>
</dbReference>
<dbReference type="NCBIfam" id="NF001696">
    <property type="entry name" value="PRK00451.1"/>
    <property type="match status" value="1"/>
</dbReference>
<dbReference type="GO" id="GO:0009116">
    <property type="term" value="P:nucleoside metabolic process"/>
    <property type="evidence" value="ECO:0007669"/>
    <property type="project" value="InterPro"/>
</dbReference>
<feature type="domain" description="Glycine cleavage system P-protein N-terminal" evidence="3">
    <location>
        <begin position="6"/>
        <end position="438"/>
    </location>
</feature>
<dbReference type="Proteomes" id="UP000031433">
    <property type="component" value="Unassembled WGS sequence"/>
</dbReference>
<dbReference type="Pfam" id="PF02347">
    <property type="entry name" value="GDC-P"/>
    <property type="match status" value="1"/>
</dbReference>
<comment type="similarity">
    <text evidence="2">Belongs to the GcvP family. N-terminal subunit subfamily.</text>
</comment>
<dbReference type="SUPFAM" id="SSF53383">
    <property type="entry name" value="PLP-dependent transferases"/>
    <property type="match status" value="1"/>
</dbReference>
<dbReference type="PANTHER" id="PTHR42806:SF1">
    <property type="entry name" value="GLYCINE DEHYDROGENASE (DECARBOXYLATING)"/>
    <property type="match status" value="1"/>
</dbReference>
<dbReference type="Gene3D" id="3.90.1150.10">
    <property type="entry name" value="Aspartate Aminotransferase, domain 1"/>
    <property type="match status" value="1"/>
</dbReference>
<reference evidence="4 5" key="1">
    <citation type="submission" date="2015-01" db="EMBL/GenBank/DDBJ databases">
        <title>Genome sequence of the anaerobic bacterium Geobacter soli GSS01, a dissimilatory Fe(III) reducer from soil.</title>
        <authorList>
            <person name="Yang G."/>
            <person name="Zhou S."/>
        </authorList>
    </citation>
    <scope>NUCLEOTIDE SEQUENCE [LARGE SCALE GENOMIC DNA]</scope>
    <source>
        <strain evidence="4 5">GSS01</strain>
    </source>
</reference>